<dbReference type="eggNOG" id="ENOG5033UF9">
    <property type="taxonomic scope" value="Bacteria"/>
</dbReference>
<name>Q60BC5_METCA</name>
<evidence type="ECO:0000313" key="2">
    <source>
        <dbReference type="EMBL" id="AAU93258.1"/>
    </source>
</evidence>
<dbReference type="STRING" id="243233.MCA0552"/>
<evidence type="ECO:0008006" key="4">
    <source>
        <dbReference type="Google" id="ProtNLM"/>
    </source>
</evidence>
<gene>
    <name evidence="2" type="ordered locus">MCA0552</name>
</gene>
<dbReference type="EMBL" id="AE017282">
    <property type="protein sequence ID" value="AAU93258.1"/>
    <property type="molecule type" value="Genomic_DNA"/>
</dbReference>
<organism evidence="2 3">
    <name type="scientific">Methylococcus capsulatus (strain ATCC 33009 / NCIMB 11132 / Bath)</name>
    <dbReference type="NCBI Taxonomy" id="243233"/>
    <lineage>
        <taxon>Bacteria</taxon>
        <taxon>Pseudomonadati</taxon>
        <taxon>Pseudomonadota</taxon>
        <taxon>Gammaproteobacteria</taxon>
        <taxon>Methylococcales</taxon>
        <taxon>Methylococcaceae</taxon>
        <taxon>Methylococcus</taxon>
    </lineage>
</organism>
<reference evidence="2 3" key="1">
    <citation type="journal article" date="2004" name="PLoS Biol.">
        <title>Genomic insights into methanotrophy: the complete genome sequence of Methylococcus capsulatus (Bath).</title>
        <authorList>
            <person name="Ward N.L."/>
            <person name="Larsen O."/>
            <person name="Sakwa J."/>
            <person name="Bruseth L."/>
            <person name="Khouri H.M."/>
            <person name="Durkin A.S."/>
            <person name="Dimitrov G."/>
            <person name="Jiang L."/>
            <person name="Scanlan D."/>
            <person name="Kang K.H."/>
            <person name="Lewis M.R."/>
            <person name="Nelson K.E."/>
            <person name="Methe B.A."/>
            <person name="Wu M."/>
            <person name="Heidelberg J.F."/>
            <person name="Paulsen I.T."/>
            <person name="Fouts D.E."/>
            <person name="Ravel J."/>
            <person name="Tettelin H."/>
            <person name="Ren Q."/>
            <person name="Read T.D."/>
            <person name="DeBoy R.T."/>
            <person name="Seshadri R."/>
            <person name="Salzberg S.L."/>
            <person name="Jensen H.B."/>
            <person name="Birkeland N.K."/>
            <person name="Nelson W.C."/>
            <person name="Dodson R.J."/>
            <person name="Grindhaug S.H."/>
            <person name="Holt I.E."/>
            <person name="Eidhammer I."/>
            <person name="Jonasen I."/>
            <person name="Vanaken S."/>
            <person name="Utterback T.R."/>
            <person name="Feldblyum T.V."/>
            <person name="Fraser C.M."/>
            <person name="Lillehaug J.R."/>
            <person name="Eisen J.A."/>
        </authorList>
    </citation>
    <scope>NUCLEOTIDE SEQUENCE [LARGE SCALE GENOMIC DNA]</scope>
    <source>
        <strain evidence="3">ATCC 33009 / NCIMB 11132 / Bath</strain>
    </source>
</reference>
<evidence type="ECO:0000256" key="1">
    <source>
        <dbReference type="SAM" id="MobiDB-lite"/>
    </source>
</evidence>
<dbReference type="Proteomes" id="UP000006821">
    <property type="component" value="Chromosome"/>
</dbReference>
<feature type="region of interest" description="Disordered" evidence="1">
    <location>
        <begin position="133"/>
        <end position="153"/>
    </location>
</feature>
<dbReference type="HOGENOM" id="CLU_365156_0_0_6"/>
<evidence type="ECO:0000313" key="3">
    <source>
        <dbReference type="Proteomes" id="UP000006821"/>
    </source>
</evidence>
<dbReference type="KEGG" id="mca:MCA0552"/>
<proteinExistence type="predicted"/>
<feature type="region of interest" description="Disordered" evidence="1">
    <location>
        <begin position="1"/>
        <end position="35"/>
    </location>
</feature>
<protein>
    <recommendedName>
        <fullName evidence="4">DUF4105 domain-containing protein</fullName>
    </recommendedName>
</protein>
<accession>Q60BC5</accession>
<dbReference type="AlphaFoldDB" id="Q60BC5"/>
<feature type="compositionally biased region" description="Polar residues" evidence="1">
    <location>
        <begin position="16"/>
        <end position="35"/>
    </location>
</feature>
<sequence length="764" mass="85026">MIESHHASTRLLVSPNRPTHPTRSVHVSQNQSIALTRSRPGPARLLVLVQLGKLGQDFRQSLHLVGFDVRIQLVEFEVVAEQEGALREKRHRIHHRIRPIRQQRRRGVLCPDQPAGTGIWHHRLGRRQGHLCRHRQGTGRRQTGPATVRGAAPATRECRSDPYAVHRRGLPLIRLAVFALLVLPATLRAAEAHSARIDYLYLDANEGQAAGGHAALRFGDDVYHFEYVEGGLIRAARQAFEPFRRLYTETENRTLHISRIAVTSVVYTALRERFESLLRRQNAQFEVPAALHRDAELLALLARPAPQPGLPVKGLGLFEPAGTDRPEDPALAGLRTRALARYGADGLRTRMASVRQAISALRPGPPDDPLPSDANHSPPWRYRFADRYHDFHALLEAYRLLERAAPLRRDACHVPAGREFALRAGETETLRNFAGRLEDWVLAALDRPRPDQGPGLLVAFARLEALGKTLRYGRLVFLDTLSEPEPAVLPWSSAPPVFTTADADFRLARRELTGGRELDEVGYSLLENAANRRLEARRALAGKAPFRLRIPPGLMPARPGTPTEIVRPALDAEAMQDAAAAFLAAESAQRERLAQIYRYHLVERNCVTELFRTLNDGLAGLNESDTRALGGHIEPTAADAIPFVSAQSVERRYRITESLELASRRKLFLESLDAEAYLAELSPLSSAIYPHNDEDSLFLFFTDDATWPRPLFGAANLAVGAAEALAGILTLPFDAGRTLHRGLRGMLVSLPELAFFNIRKGTFR</sequence>